<dbReference type="GO" id="GO:0097367">
    <property type="term" value="F:carbohydrate derivative binding"/>
    <property type="evidence" value="ECO:0007669"/>
    <property type="project" value="InterPro"/>
</dbReference>
<dbReference type="EMBL" id="JRYB01000001">
    <property type="protein sequence ID" value="OIJ41352.1"/>
    <property type="molecule type" value="Genomic_DNA"/>
</dbReference>
<dbReference type="CDD" id="cd05009">
    <property type="entry name" value="SIS_GlmS_GlmD_2"/>
    <property type="match status" value="1"/>
</dbReference>
<reference evidence="3 4" key="1">
    <citation type="submission" date="2014-10" db="EMBL/GenBank/DDBJ databases">
        <authorList>
            <person name="Seo M.-J."/>
            <person name="Seok Y.J."/>
            <person name="Cha I.-T."/>
        </authorList>
    </citation>
    <scope>NUCLEOTIDE SEQUENCE [LARGE SCALE GENOMIC DNA]</scope>
    <source>
        <strain evidence="3 4">NEU</strain>
    </source>
</reference>
<organism evidence="3 4">
    <name type="scientific">Massilia timonae</name>
    <dbReference type="NCBI Taxonomy" id="47229"/>
    <lineage>
        <taxon>Bacteria</taxon>
        <taxon>Pseudomonadati</taxon>
        <taxon>Pseudomonadota</taxon>
        <taxon>Betaproteobacteria</taxon>
        <taxon>Burkholderiales</taxon>
        <taxon>Oxalobacteraceae</taxon>
        <taxon>Telluria group</taxon>
        <taxon>Massilia</taxon>
    </lineage>
</organism>
<keyword evidence="1" id="KW-0677">Repeat</keyword>
<dbReference type="Gene3D" id="3.40.50.10490">
    <property type="entry name" value="Glucose-6-phosphate isomerase like protein, domain 1"/>
    <property type="match status" value="2"/>
</dbReference>
<accession>A0A1S2NAI1</accession>
<dbReference type="CDD" id="cd05008">
    <property type="entry name" value="SIS_GlmS_GlmD_1"/>
    <property type="match status" value="1"/>
</dbReference>
<dbReference type="Proteomes" id="UP000180246">
    <property type="component" value="Unassembled WGS sequence"/>
</dbReference>
<dbReference type="InterPro" id="IPR035466">
    <property type="entry name" value="GlmS/AgaS_SIS"/>
</dbReference>
<comment type="caution">
    <text evidence="3">The sequence shown here is derived from an EMBL/GenBank/DDBJ whole genome shotgun (WGS) entry which is preliminary data.</text>
</comment>
<dbReference type="PROSITE" id="PS51464">
    <property type="entry name" value="SIS"/>
    <property type="match status" value="2"/>
</dbReference>
<feature type="domain" description="SIS" evidence="2">
    <location>
        <begin position="190"/>
        <end position="326"/>
    </location>
</feature>
<evidence type="ECO:0000259" key="2">
    <source>
        <dbReference type="PROSITE" id="PS51464"/>
    </source>
</evidence>
<dbReference type="PANTHER" id="PTHR10937">
    <property type="entry name" value="GLUCOSAMINE--FRUCTOSE-6-PHOSPHATE AMINOTRANSFERASE, ISOMERIZING"/>
    <property type="match status" value="1"/>
</dbReference>
<evidence type="ECO:0000256" key="1">
    <source>
        <dbReference type="ARBA" id="ARBA00022737"/>
    </source>
</evidence>
<evidence type="ECO:0000313" key="4">
    <source>
        <dbReference type="Proteomes" id="UP000180246"/>
    </source>
</evidence>
<dbReference type="AlphaFoldDB" id="A0A1S2NAI1"/>
<dbReference type="GO" id="GO:1901135">
    <property type="term" value="P:carbohydrate derivative metabolic process"/>
    <property type="evidence" value="ECO:0007669"/>
    <property type="project" value="InterPro"/>
</dbReference>
<dbReference type="Pfam" id="PF01380">
    <property type="entry name" value="SIS"/>
    <property type="match status" value="2"/>
</dbReference>
<dbReference type="InterPro" id="IPR001347">
    <property type="entry name" value="SIS_dom"/>
</dbReference>
<name>A0A1S2NAI1_9BURK</name>
<dbReference type="SUPFAM" id="SSF53697">
    <property type="entry name" value="SIS domain"/>
    <property type="match status" value="1"/>
</dbReference>
<gene>
    <name evidence="3" type="ORF">LO55_80</name>
</gene>
<dbReference type="PANTHER" id="PTHR10937:SF8">
    <property type="entry name" value="AMINOTRANSFERASE-RELATED"/>
    <property type="match status" value="1"/>
</dbReference>
<dbReference type="RefSeq" id="WP_071363635.1">
    <property type="nucleotide sequence ID" value="NZ_CAUQYF010000058.1"/>
</dbReference>
<dbReference type="InterPro" id="IPR035490">
    <property type="entry name" value="GlmS/FrlB_SIS"/>
</dbReference>
<dbReference type="InterPro" id="IPR046348">
    <property type="entry name" value="SIS_dom_sf"/>
</dbReference>
<proteinExistence type="predicted"/>
<evidence type="ECO:0000313" key="3">
    <source>
        <dbReference type="EMBL" id="OIJ41352.1"/>
    </source>
</evidence>
<feature type="domain" description="SIS" evidence="2">
    <location>
        <begin position="26"/>
        <end position="168"/>
    </location>
</feature>
<sequence length="336" mass="35480">MLQEALSAADCIAHQLTQDVERYAELGAKLRATQLHSAVTVARGSSDHASSYLAYLIMARMGRLVTSLPMSLITLYKSPIVARDTLAVAISQSGQSPDVVEPIRYFRDGGATTVALVNDPASPLADAAEWTMPLHAGPEKSVAATKSFIASLVAGARLVADWQDSKELKDGIDALPDALRAATEVDWSAAIEVLAPARNIMVVGRGISFPLALESSLKFKETSALQAEAFSGAEIKHGPMALIEEGYPLLVYATRGPTQAGLVALADEMRGRGARVLLAAPADVASRDLTLPTAAIPDLDPIAAVQAFYTMAAKLAAARGMNPDQPRHLSKVTKTN</sequence>
<protein>
    <submittedName>
        <fullName evidence="3">SIS domain protein</fullName>
    </submittedName>
</protein>